<dbReference type="InterPro" id="IPR017891">
    <property type="entry name" value="Insulin_GF-bd_Cys-rich_CS"/>
</dbReference>
<evidence type="ECO:0000256" key="1">
    <source>
        <dbReference type="ARBA" id="ARBA00004613"/>
    </source>
</evidence>
<dbReference type="InterPro" id="IPR009030">
    <property type="entry name" value="Growth_fac_rcpt_cys_sf"/>
</dbReference>
<dbReference type="InterPro" id="IPR000867">
    <property type="entry name" value="IGFBP-like"/>
</dbReference>
<gene>
    <name evidence="9" type="primary">WISP2</name>
</gene>
<reference evidence="9" key="1">
    <citation type="submission" date="2020-11" db="EMBL/GenBank/DDBJ databases">
        <title>Gallus gallus (Chicken) genome, bGalGal1, GRCg7b, maternal haplotype autosomes + Z &amp; W.</title>
        <authorList>
            <person name="Warren W."/>
            <person name="Formenti G."/>
            <person name="Fedrigo O."/>
            <person name="Haase B."/>
            <person name="Mountcastle J."/>
            <person name="Balacco J."/>
            <person name="Tracey A."/>
            <person name="Schneider V."/>
            <person name="Okimoto R."/>
            <person name="Cheng H."/>
            <person name="Hawken R."/>
            <person name="Howe K."/>
            <person name="Jarvis E.D."/>
        </authorList>
    </citation>
    <scope>NUCLEOTIDE SEQUENCE [LARGE SCALE GENOMIC DNA]</scope>
    <source>
        <strain evidence="9">Broiler</strain>
    </source>
</reference>
<dbReference type="InterPro" id="IPR000884">
    <property type="entry name" value="TSP1_rpt"/>
</dbReference>
<dbReference type="Pfam" id="PF00093">
    <property type="entry name" value="VWC"/>
    <property type="match status" value="1"/>
</dbReference>
<dbReference type="GeneID" id="419192"/>
<dbReference type="SMART" id="SM00121">
    <property type="entry name" value="IB"/>
    <property type="match status" value="1"/>
</dbReference>
<dbReference type="OrthoDB" id="365605at2759"/>
<name>A0A8V1A0U0_CHICK</name>
<dbReference type="PROSITE" id="PS01208">
    <property type="entry name" value="VWFC_1"/>
    <property type="match status" value="1"/>
</dbReference>
<dbReference type="SMART" id="SM00209">
    <property type="entry name" value="TSP1"/>
    <property type="match status" value="1"/>
</dbReference>
<dbReference type="InterPro" id="IPR050941">
    <property type="entry name" value="CCN"/>
</dbReference>
<reference evidence="9" key="3">
    <citation type="submission" date="2025-09" db="UniProtKB">
        <authorList>
            <consortium name="Ensembl"/>
        </authorList>
    </citation>
    <scope>IDENTIFICATION</scope>
    <source>
        <strain evidence="9">broiler</strain>
    </source>
</reference>
<dbReference type="InterPro" id="IPR036383">
    <property type="entry name" value="TSP1_rpt_sf"/>
</dbReference>
<reference evidence="9" key="2">
    <citation type="submission" date="2025-08" db="UniProtKB">
        <authorList>
            <consortium name="Ensembl"/>
        </authorList>
    </citation>
    <scope>IDENTIFICATION</scope>
    <source>
        <strain evidence="9">broiler</strain>
    </source>
</reference>
<keyword evidence="3" id="KW-0964">Secreted</keyword>
<evidence type="ECO:0000256" key="3">
    <source>
        <dbReference type="ARBA" id="ARBA00022525"/>
    </source>
</evidence>
<dbReference type="PROSITE" id="PS50092">
    <property type="entry name" value="TSP1"/>
    <property type="match status" value="1"/>
</dbReference>
<dbReference type="GeneTree" id="ENSGT00940000160207"/>
<dbReference type="InterPro" id="IPR043973">
    <property type="entry name" value="TSP1_CCN"/>
</dbReference>
<dbReference type="GO" id="GO:0007155">
    <property type="term" value="P:cell adhesion"/>
    <property type="evidence" value="ECO:0000318"/>
    <property type="project" value="GO_Central"/>
</dbReference>
<keyword evidence="5" id="KW-1015">Disulfide bond</keyword>
<feature type="region of interest" description="Disordered" evidence="6">
    <location>
        <begin position="575"/>
        <end position="609"/>
    </location>
</feature>
<dbReference type="SUPFAM" id="SSF57603">
    <property type="entry name" value="FnI-like domain"/>
    <property type="match status" value="1"/>
</dbReference>
<evidence type="ECO:0000256" key="6">
    <source>
        <dbReference type="SAM" id="MobiDB-lite"/>
    </source>
</evidence>
<comment type="subcellular location">
    <subcellularLocation>
        <location evidence="1">Secreted</location>
    </subcellularLocation>
</comment>
<keyword evidence="4" id="KW-0732">Signal</keyword>
<comment type="similarity">
    <text evidence="2">Belongs to the CCN family.</text>
</comment>
<dbReference type="GO" id="GO:0007165">
    <property type="term" value="P:signal transduction"/>
    <property type="evidence" value="ECO:0000318"/>
    <property type="project" value="GO_Central"/>
</dbReference>
<dbReference type="PANTHER" id="PTHR11348">
    <property type="entry name" value="CONNECTIVE TISSUE GROWTH FACTOR-RELATED"/>
    <property type="match status" value="1"/>
</dbReference>
<evidence type="ECO:0000256" key="5">
    <source>
        <dbReference type="ARBA" id="ARBA00023157"/>
    </source>
</evidence>
<dbReference type="Pfam" id="PF19035">
    <property type="entry name" value="TSP1_CCN"/>
    <property type="match status" value="1"/>
</dbReference>
<feature type="domain" description="IGFBP N-terminal" evidence="8">
    <location>
        <begin position="361"/>
        <end position="434"/>
    </location>
</feature>
<evidence type="ECO:0000256" key="2">
    <source>
        <dbReference type="ARBA" id="ARBA00008125"/>
    </source>
</evidence>
<evidence type="ECO:0000259" key="8">
    <source>
        <dbReference type="PROSITE" id="PS51323"/>
    </source>
</evidence>
<evidence type="ECO:0000256" key="4">
    <source>
        <dbReference type="ARBA" id="ARBA00022729"/>
    </source>
</evidence>
<dbReference type="Gene3D" id="2.20.100.10">
    <property type="entry name" value="Thrombospondin type-1 (TSP1) repeat"/>
    <property type="match status" value="1"/>
</dbReference>
<evidence type="ECO:0000313" key="9">
    <source>
        <dbReference type="Ensembl" id="ENSGALP00010036123.1"/>
    </source>
</evidence>
<dbReference type="CTD" id="419192"/>
<dbReference type="PROSITE" id="PS51323">
    <property type="entry name" value="IGFBP_N_2"/>
    <property type="match status" value="1"/>
</dbReference>
<dbReference type="Ensembl" id="ENSGALT00010059189.1">
    <property type="protein sequence ID" value="ENSGALP00010036123.1"/>
    <property type="gene ID" value="ENSGALG00010024266.1"/>
</dbReference>
<dbReference type="SMART" id="SM00214">
    <property type="entry name" value="VWC"/>
    <property type="match status" value="1"/>
</dbReference>
<dbReference type="Proteomes" id="UP000000539">
    <property type="component" value="Chromosome 20"/>
</dbReference>
<proteinExistence type="inferred from homology"/>
<sequence>MEGGQGVRPLQRDASSDEQGEQMRDWQCCSPWRVKWLSCEDTRLPKKVSLLIGFLYFYRNSRASQEMYLDPCTNCFLAQLTTKKETTNLTVIPREPQGTNCGMNPSHEMTRVVQNTYGVRGESKSTLCASNPAPACVLSCWGLHIALLLLLCHRSQGKKSTFGTRRACLASPAHWQAKVNPTEQRGSILPSALGFRALWVTYPSPIAVPWGSVKYGAGFPALLSLGSVPGWMSGEQPPLPIRSPAERCWLCLAAHARQPPSAMPVPLGMCPLSLPFSCSPSRQHALTLRGVEMSAGMWAGKKRKQILRLVQTYSCLYWSLGVTSERGEYKHQQDPLGALKPANMRLRLEKQLLILSLLCILSKVCSQLCRRPCYCSQMLPRCPRGSPLVLDGCGCCRICARRLGEPCDFLHVCDRSQGLICDYSSGTGGTCNFEDNEEGCEVNGRLYRDGEVFQPSCKLQCRCLDGGFTCVPLCQEDVRLPTPDCPHPRRVDIPGKCCPEWVCEAGEQHLLQSTGAARAVPYPCQPWGTEWSACSATCGVGFSTRVSNQNPYCQLETQRRLCVLRPCLALPVASPAVSDGDADTSRQQLGVEMGHPSQQPVHSPSAPQP</sequence>
<accession>A0A8V1A0U0</accession>
<dbReference type="SMR" id="A0A8V1A0U0"/>
<protein>
    <recommendedName>
        <fullName evidence="11">Cellular communication network factor 5</fullName>
    </recommendedName>
</protein>
<dbReference type="GO" id="GO:0008201">
    <property type="term" value="F:heparin binding"/>
    <property type="evidence" value="ECO:0000318"/>
    <property type="project" value="GO_Central"/>
</dbReference>
<dbReference type="GO" id="GO:0045597">
    <property type="term" value="P:positive regulation of cell differentiation"/>
    <property type="evidence" value="ECO:0000318"/>
    <property type="project" value="GO_Central"/>
</dbReference>
<dbReference type="GO" id="GO:0031012">
    <property type="term" value="C:extracellular matrix"/>
    <property type="evidence" value="ECO:0000318"/>
    <property type="project" value="GO_Central"/>
</dbReference>
<evidence type="ECO:0000313" key="10">
    <source>
        <dbReference type="Proteomes" id="UP000000539"/>
    </source>
</evidence>
<keyword evidence="10" id="KW-1185">Reference proteome</keyword>
<feature type="region of interest" description="Disordered" evidence="6">
    <location>
        <begin position="1"/>
        <end position="22"/>
    </location>
</feature>
<dbReference type="AlphaFoldDB" id="A0A8V1A0U0"/>
<dbReference type="InterPro" id="IPR001007">
    <property type="entry name" value="VWF_dom"/>
</dbReference>
<dbReference type="GO" id="GO:0005178">
    <property type="term" value="F:integrin binding"/>
    <property type="evidence" value="ECO:0000318"/>
    <property type="project" value="GO_Central"/>
</dbReference>
<dbReference type="RefSeq" id="XP_004947088.5">
    <property type="nucleotide sequence ID" value="XM_004947031.5"/>
</dbReference>
<dbReference type="GO" id="GO:0005615">
    <property type="term" value="C:extracellular space"/>
    <property type="evidence" value="ECO:0000318"/>
    <property type="project" value="GO_Central"/>
</dbReference>
<organism evidence="9 10">
    <name type="scientific">Gallus gallus</name>
    <name type="common">Chicken</name>
    <dbReference type="NCBI Taxonomy" id="9031"/>
    <lineage>
        <taxon>Eukaryota</taxon>
        <taxon>Metazoa</taxon>
        <taxon>Chordata</taxon>
        <taxon>Craniata</taxon>
        <taxon>Vertebrata</taxon>
        <taxon>Euteleostomi</taxon>
        <taxon>Archelosauria</taxon>
        <taxon>Archosauria</taxon>
        <taxon>Dinosauria</taxon>
        <taxon>Saurischia</taxon>
        <taxon>Theropoda</taxon>
        <taxon>Coelurosauria</taxon>
        <taxon>Aves</taxon>
        <taxon>Neognathae</taxon>
        <taxon>Galloanserae</taxon>
        <taxon>Galliformes</taxon>
        <taxon>Phasianidae</taxon>
        <taxon>Phasianinae</taxon>
        <taxon>Gallus</taxon>
    </lineage>
</organism>
<dbReference type="PANTHER" id="PTHR11348:SF22">
    <property type="entry name" value="CCN FAMILY MEMBER 5"/>
    <property type="match status" value="1"/>
</dbReference>
<dbReference type="PROSITE" id="PS50184">
    <property type="entry name" value="VWFC_2"/>
    <property type="match status" value="1"/>
</dbReference>
<evidence type="ECO:0000259" key="7">
    <source>
        <dbReference type="PROSITE" id="PS50184"/>
    </source>
</evidence>
<dbReference type="KEGG" id="gga:419192"/>
<evidence type="ECO:0008006" key="11">
    <source>
        <dbReference type="Google" id="ProtNLM"/>
    </source>
</evidence>
<dbReference type="SUPFAM" id="SSF82895">
    <property type="entry name" value="TSP-1 type 1 repeat"/>
    <property type="match status" value="1"/>
</dbReference>
<dbReference type="SUPFAM" id="SSF57184">
    <property type="entry name" value="Growth factor receptor domain"/>
    <property type="match status" value="1"/>
</dbReference>
<feature type="domain" description="VWFC" evidence="7">
    <location>
        <begin position="438"/>
        <end position="504"/>
    </location>
</feature>
<dbReference type="Pfam" id="PF00219">
    <property type="entry name" value="IGFBP"/>
    <property type="match status" value="1"/>
</dbReference>
<dbReference type="PROSITE" id="PS00222">
    <property type="entry name" value="IGFBP_N_1"/>
    <property type="match status" value="1"/>
</dbReference>